<evidence type="ECO:0000313" key="3">
    <source>
        <dbReference type="Proteomes" id="UP001462502"/>
    </source>
</evidence>
<protein>
    <recommendedName>
        <fullName evidence="4">16S rRNA pseudouridylate synthase</fullName>
    </recommendedName>
</protein>
<comment type="caution">
    <text evidence="2">The sequence shown here is derived from an EMBL/GenBank/DDBJ whole genome shotgun (WGS) entry which is preliminary data.</text>
</comment>
<dbReference type="EMBL" id="JBDXMI010000001">
    <property type="protein sequence ID" value="MEO9386306.1"/>
    <property type="molecule type" value="Genomic_DNA"/>
</dbReference>
<name>A0ABV0IYF5_9NEIS</name>
<accession>A0ABV0IYF5</accession>
<evidence type="ECO:0000256" key="1">
    <source>
        <dbReference type="SAM" id="MobiDB-lite"/>
    </source>
</evidence>
<dbReference type="RefSeq" id="WP_347950045.1">
    <property type="nucleotide sequence ID" value="NZ_JBDXMI010000001.1"/>
</dbReference>
<organism evidence="2 3">
    <name type="scientific">Chromobacterium phragmitis</name>
    <dbReference type="NCBI Taxonomy" id="2202141"/>
    <lineage>
        <taxon>Bacteria</taxon>
        <taxon>Pseudomonadati</taxon>
        <taxon>Pseudomonadota</taxon>
        <taxon>Betaproteobacteria</taxon>
        <taxon>Neisseriales</taxon>
        <taxon>Chromobacteriaceae</taxon>
        <taxon>Chromobacterium</taxon>
    </lineage>
</organism>
<gene>
    <name evidence="2" type="ORF">ABI908_19590</name>
</gene>
<proteinExistence type="predicted"/>
<evidence type="ECO:0008006" key="4">
    <source>
        <dbReference type="Google" id="ProtNLM"/>
    </source>
</evidence>
<reference evidence="2 3" key="1">
    <citation type="submission" date="2024-05" db="EMBL/GenBank/DDBJ databases">
        <authorList>
            <person name="De Oliveira J.P."/>
            <person name="Noriler S.A."/>
            <person name="De Oliveira A.G."/>
            <person name="Sipoli D.S."/>
        </authorList>
    </citation>
    <scope>NUCLEOTIDE SEQUENCE [LARGE SCALE GENOMIC DNA]</scope>
    <source>
        <strain evidence="2 3">LABIM192</strain>
    </source>
</reference>
<feature type="non-terminal residue" evidence="2">
    <location>
        <position position="75"/>
    </location>
</feature>
<feature type="region of interest" description="Disordered" evidence="1">
    <location>
        <begin position="1"/>
        <end position="75"/>
    </location>
</feature>
<dbReference type="Proteomes" id="UP001462502">
    <property type="component" value="Unassembled WGS sequence"/>
</dbReference>
<evidence type="ECO:0000313" key="2">
    <source>
        <dbReference type="EMBL" id="MEO9386306.1"/>
    </source>
</evidence>
<keyword evidence="3" id="KW-1185">Reference proteome</keyword>
<sequence>MRRRAAASPARDGERDNRFRRDDKPQWQPREDRAPRQDGDAPRKPFAKREDGERDNRFRRDDKPQWQPREDRAPR</sequence>
<feature type="compositionally biased region" description="Basic and acidic residues" evidence="1">
    <location>
        <begin position="11"/>
        <end position="75"/>
    </location>
</feature>